<name>A0A0C2CK11_9BILA</name>
<dbReference type="InterPro" id="IPR000742">
    <property type="entry name" value="EGF"/>
</dbReference>
<feature type="domain" description="EGF-like" evidence="3">
    <location>
        <begin position="42"/>
        <end position="79"/>
    </location>
</feature>
<dbReference type="InterPro" id="IPR001881">
    <property type="entry name" value="EGF-like_Ca-bd_dom"/>
</dbReference>
<keyword evidence="1" id="KW-1015">Disulfide bond</keyword>
<dbReference type="Gene3D" id="2.10.25.10">
    <property type="entry name" value="Laminin"/>
    <property type="match status" value="1"/>
</dbReference>
<protein>
    <submittedName>
        <fullName evidence="4">EGF-like domain protein</fullName>
    </submittedName>
</protein>
<evidence type="ECO:0000313" key="5">
    <source>
        <dbReference type="Proteomes" id="UP000054047"/>
    </source>
</evidence>
<dbReference type="SUPFAM" id="SSF57196">
    <property type="entry name" value="EGF/Laminin"/>
    <property type="match status" value="1"/>
</dbReference>
<reference evidence="4 5" key="1">
    <citation type="submission" date="2013-12" db="EMBL/GenBank/DDBJ databases">
        <title>Draft genome of the parsitic nematode Ancylostoma duodenale.</title>
        <authorList>
            <person name="Mitreva M."/>
        </authorList>
    </citation>
    <scope>NUCLEOTIDE SEQUENCE [LARGE SCALE GENOMIC DNA]</scope>
    <source>
        <strain evidence="4 5">Zhejiang</strain>
    </source>
</reference>
<evidence type="ECO:0000313" key="4">
    <source>
        <dbReference type="EMBL" id="KIH50117.1"/>
    </source>
</evidence>
<dbReference type="Proteomes" id="UP000054047">
    <property type="component" value="Unassembled WGS sequence"/>
</dbReference>
<keyword evidence="5" id="KW-1185">Reference proteome</keyword>
<proteinExistence type="predicted"/>
<sequence length="79" mass="8168">MALLLVISQPISMLTFTSVEPPELLLTNVITSAVVSGADIDECAIANGGCSHRCVNSPGGHRCECPPGMQINSGGRKCV</sequence>
<gene>
    <name evidence="4" type="ORF">ANCDUO_19807</name>
</gene>
<feature type="non-terminal residue" evidence="4">
    <location>
        <position position="79"/>
    </location>
</feature>
<dbReference type="Pfam" id="PF14670">
    <property type="entry name" value="FXa_inhibition"/>
    <property type="match status" value="1"/>
</dbReference>
<dbReference type="AlphaFoldDB" id="A0A0C2CK11"/>
<evidence type="ECO:0000256" key="1">
    <source>
        <dbReference type="ARBA" id="ARBA00023157"/>
    </source>
</evidence>
<evidence type="ECO:0000259" key="3">
    <source>
        <dbReference type="SMART" id="SM00181"/>
    </source>
</evidence>
<dbReference type="SMART" id="SM00181">
    <property type="entry name" value="EGF"/>
    <property type="match status" value="1"/>
</dbReference>
<evidence type="ECO:0000259" key="2">
    <source>
        <dbReference type="SMART" id="SM00179"/>
    </source>
</evidence>
<dbReference type="EMBL" id="KN750735">
    <property type="protein sequence ID" value="KIH50117.1"/>
    <property type="molecule type" value="Genomic_DNA"/>
</dbReference>
<dbReference type="SMART" id="SM00179">
    <property type="entry name" value="EGF_CA"/>
    <property type="match status" value="1"/>
</dbReference>
<dbReference type="CDD" id="cd00054">
    <property type="entry name" value="EGF_CA"/>
    <property type="match status" value="1"/>
</dbReference>
<dbReference type="GO" id="GO:0005509">
    <property type="term" value="F:calcium ion binding"/>
    <property type="evidence" value="ECO:0007669"/>
    <property type="project" value="InterPro"/>
</dbReference>
<accession>A0A0C2CK11</accession>
<organism evidence="4 5">
    <name type="scientific">Ancylostoma duodenale</name>
    <dbReference type="NCBI Taxonomy" id="51022"/>
    <lineage>
        <taxon>Eukaryota</taxon>
        <taxon>Metazoa</taxon>
        <taxon>Ecdysozoa</taxon>
        <taxon>Nematoda</taxon>
        <taxon>Chromadorea</taxon>
        <taxon>Rhabditida</taxon>
        <taxon>Rhabditina</taxon>
        <taxon>Rhabditomorpha</taxon>
        <taxon>Strongyloidea</taxon>
        <taxon>Ancylostomatidae</taxon>
        <taxon>Ancylostomatinae</taxon>
        <taxon>Ancylostoma</taxon>
    </lineage>
</organism>
<feature type="domain" description="EGF-like calcium-binding" evidence="2">
    <location>
        <begin position="39"/>
        <end position="79"/>
    </location>
</feature>
<dbReference type="OrthoDB" id="6286622at2759"/>